<feature type="region of interest" description="Disordered" evidence="1">
    <location>
        <begin position="1"/>
        <end position="25"/>
    </location>
</feature>
<feature type="compositionally biased region" description="Basic and acidic residues" evidence="1">
    <location>
        <begin position="420"/>
        <end position="435"/>
    </location>
</feature>
<comment type="caution">
    <text evidence="2">The sequence shown here is derived from an EMBL/GenBank/DDBJ whole genome shotgun (WGS) entry which is preliminary data.</text>
</comment>
<feature type="region of interest" description="Disordered" evidence="1">
    <location>
        <begin position="593"/>
        <end position="685"/>
    </location>
</feature>
<feature type="region of interest" description="Disordered" evidence="1">
    <location>
        <begin position="86"/>
        <end position="106"/>
    </location>
</feature>
<proteinExistence type="predicted"/>
<feature type="compositionally biased region" description="Basic and acidic residues" evidence="1">
    <location>
        <begin position="248"/>
        <end position="270"/>
    </location>
</feature>
<name>A0AAN7GV08_9MYRT</name>
<evidence type="ECO:0000313" key="2">
    <source>
        <dbReference type="EMBL" id="KAK4743262.1"/>
    </source>
</evidence>
<dbReference type="Proteomes" id="UP001345219">
    <property type="component" value="Chromosome 1"/>
</dbReference>
<reference evidence="2 3" key="1">
    <citation type="journal article" date="2023" name="Hortic Res">
        <title>Pangenome of water caltrop reveals structural variations and asymmetric subgenome divergence after allopolyploidization.</title>
        <authorList>
            <person name="Zhang X."/>
            <person name="Chen Y."/>
            <person name="Wang L."/>
            <person name="Yuan Y."/>
            <person name="Fang M."/>
            <person name="Shi L."/>
            <person name="Lu R."/>
            <person name="Comes H.P."/>
            <person name="Ma Y."/>
            <person name="Chen Y."/>
            <person name="Huang G."/>
            <person name="Zhou Y."/>
            <person name="Zheng Z."/>
            <person name="Qiu Y."/>
        </authorList>
    </citation>
    <scope>NUCLEOTIDE SEQUENCE [LARGE SCALE GENOMIC DNA]</scope>
    <source>
        <tissue evidence="2">Roots</tissue>
    </source>
</reference>
<feature type="region of interest" description="Disordered" evidence="1">
    <location>
        <begin position="287"/>
        <end position="314"/>
    </location>
</feature>
<feature type="region of interest" description="Disordered" evidence="1">
    <location>
        <begin position="545"/>
        <end position="565"/>
    </location>
</feature>
<dbReference type="PANTHER" id="PTHR37241:SF1">
    <property type="entry name" value="NEUROFILAMENT HEAVY PROTEIN"/>
    <property type="match status" value="1"/>
</dbReference>
<organism evidence="2 3">
    <name type="scientific">Trapa incisa</name>
    <dbReference type="NCBI Taxonomy" id="236973"/>
    <lineage>
        <taxon>Eukaryota</taxon>
        <taxon>Viridiplantae</taxon>
        <taxon>Streptophyta</taxon>
        <taxon>Embryophyta</taxon>
        <taxon>Tracheophyta</taxon>
        <taxon>Spermatophyta</taxon>
        <taxon>Magnoliopsida</taxon>
        <taxon>eudicotyledons</taxon>
        <taxon>Gunneridae</taxon>
        <taxon>Pentapetalae</taxon>
        <taxon>rosids</taxon>
        <taxon>malvids</taxon>
        <taxon>Myrtales</taxon>
        <taxon>Lythraceae</taxon>
        <taxon>Trapa</taxon>
    </lineage>
</organism>
<dbReference type="AlphaFoldDB" id="A0AAN7GV08"/>
<feature type="region of interest" description="Disordered" evidence="1">
    <location>
        <begin position="419"/>
        <end position="443"/>
    </location>
</feature>
<keyword evidence="3" id="KW-1185">Reference proteome</keyword>
<dbReference type="PANTHER" id="PTHR37241">
    <property type="entry name" value="NEUROFILAMENT HEAVY PROTEIN"/>
    <property type="match status" value="1"/>
</dbReference>
<dbReference type="EMBL" id="JAXIOK010000023">
    <property type="protein sequence ID" value="KAK4743262.1"/>
    <property type="molecule type" value="Genomic_DNA"/>
</dbReference>
<feature type="compositionally biased region" description="Basic and acidic residues" evidence="1">
    <location>
        <begin position="287"/>
        <end position="297"/>
    </location>
</feature>
<feature type="compositionally biased region" description="Polar residues" evidence="1">
    <location>
        <begin position="670"/>
        <end position="685"/>
    </location>
</feature>
<gene>
    <name evidence="2" type="ORF">SAY87_001263</name>
</gene>
<sequence>MGSAFQVEETGSEVSGGHGGGDEFYEDIEAPKFVDFTAADHHHPDDRYWFCSRVGCDRKHEDEIDPDEISKSFVLRVMAARSPNVRKRANATKCPLSAPPKPSRPRVSKLAVLSSISRKLMDGKEKVAAPVHPVKATPNVEVKKLAMASNAMTTPGNKKSVLKPDLFCSVRNTKEATNSKQSTKAIAKALTFHSPTKVVKKQTSLELAESIKHISVGVKRLDISGQRKNILGHEKITLPRGASNKKMGAREVKSRVYDSLRSQSHKDKENIPSTCLKKKGFSTELKRIAEPKSHDVSSGDSSDMEVDSNRGSLEESSVAVTASELFEVPVVQAGSDELTKELTLHVEKLVPSLEETIQNETTCVEGVLAANDKEGSLKVSEKTSIKIVQEGAHSRGVLDANDQQGSHEISILNYNRERHKASENDEKENASHQENNRVNPEGKIIGKQGIKGKILKATQKDKSLKEKAADPRSIEGGKYTKLRATNPKPFRLRTDERGVLKETNLEKKLLRPLEESSSTPGLTAGNLQARKHQNLLKRNENVPEQCEDNKQSGAKIDTAQQPKFRSKQQRTVITLLRQSRESIKRAKLLLLKQPQRSASNRKPVVPSMTQKDPEENSHKQKMESTKNETHLGIIKTASPGIPRSLSRGRRPPTVPKEPNFHKVHVPKSCAQKSTQAACDPLNTKS</sequence>
<evidence type="ECO:0000313" key="3">
    <source>
        <dbReference type="Proteomes" id="UP001345219"/>
    </source>
</evidence>
<evidence type="ECO:0000256" key="1">
    <source>
        <dbReference type="SAM" id="MobiDB-lite"/>
    </source>
</evidence>
<feature type="region of interest" description="Disordered" evidence="1">
    <location>
        <begin position="241"/>
        <end position="275"/>
    </location>
</feature>
<feature type="compositionally biased region" description="Basic and acidic residues" evidence="1">
    <location>
        <begin position="611"/>
        <end position="629"/>
    </location>
</feature>
<protein>
    <submittedName>
        <fullName evidence="2">Uncharacterized protein</fullName>
    </submittedName>
</protein>
<accession>A0AAN7GV08</accession>